<evidence type="ECO:0000259" key="3">
    <source>
        <dbReference type="Pfam" id="PF04167"/>
    </source>
</evidence>
<dbReference type="PANTHER" id="PTHR39159">
    <property type="match status" value="1"/>
</dbReference>
<dbReference type="InterPro" id="IPR007295">
    <property type="entry name" value="DUF402"/>
</dbReference>
<dbReference type="AlphaFoldDB" id="A0A543B198"/>
<feature type="domain" description="DUF402" evidence="3">
    <location>
        <begin position="69"/>
        <end position="179"/>
    </location>
</feature>
<proteinExistence type="predicted"/>
<dbReference type="GO" id="GO:0016787">
    <property type="term" value="F:hydrolase activity"/>
    <property type="evidence" value="ECO:0007669"/>
    <property type="project" value="UniProtKB-KW"/>
</dbReference>
<dbReference type="InterPro" id="IPR050212">
    <property type="entry name" value="Ntdp-like"/>
</dbReference>
<protein>
    <submittedName>
        <fullName evidence="4">Uncharacterized protein DUF402</fullName>
    </submittedName>
</protein>
<gene>
    <name evidence="4" type="ORF">FB566_4179</name>
</gene>
<evidence type="ECO:0000313" key="4">
    <source>
        <dbReference type="EMBL" id="TQL78589.1"/>
    </source>
</evidence>
<evidence type="ECO:0000256" key="1">
    <source>
        <dbReference type="ARBA" id="ARBA00022801"/>
    </source>
</evidence>
<evidence type="ECO:0000313" key="5">
    <source>
        <dbReference type="Proteomes" id="UP000317043"/>
    </source>
</evidence>
<dbReference type="Pfam" id="PF04167">
    <property type="entry name" value="DUF402"/>
    <property type="match status" value="1"/>
</dbReference>
<dbReference type="InParanoid" id="A0A543B198"/>
<dbReference type="EMBL" id="VFOW01000001">
    <property type="protein sequence ID" value="TQL78589.1"/>
    <property type="molecule type" value="Genomic_DNA"/>
</dbReference>
<dbReference type="RefSeq" id="WP_142043245.1">
    <property type="nucleotide sequence ID" value="NZ_JBHTGS010000003.1"/>
</dbReference>
<organism evidence="4 5">
    <name type="scientific">Stackebrandtia endophytica</name>
    <dbReference type="NCBI Taxonomy" id="1496996"/>
    <lineage>
        <taxon>Bacteria</taxon>
        <taxon>Bacillati</taxon>
        <taxon>Actinomycetota</taxon>
        <taxon>Actinomycetes</taxon>
        <taxon>Glycomycetales</taxon>
        <taxon>Glycomycetaceae</taxon>
        <taxon>Stackebrandtia</taxon>
    </lineage>
</organism>
<evidence type="ECO:0000256" key="2">
    <source>
        <dbReference type="SAM" id="MobiDB-lite"/>
    </source>
</evidence>
<comment type="caution">
    <text evidence="4">The sequence shown here is derived from an EMBL/GenBank/DDBJ whole genome shotgun (WGS) entry which is preliminary data.</text>
</comment>
<dbReference type="InterPro" id="IPR035930">
    <property type="entry name" value="FomD-like_sf"/>
</dbReference>
<dbReference type="SUPFAM" id="SSF159234">
    <property type="entry name" value="FomD-like"/>
    <property type="match status" value="1"/>
</dbReference>
<keyword evidence="1" id="KW-0378">Hydrolase</keyword>
<dbReference type="OrthoDB" id="3815685at2"/>
<reference evidence="4 5" key="1">
    <citation type="submission" date="2019-06" db="EMBL/GenBank/DDBJ databases">
        <title>Sequencing the genomes of 1000 actinobacteria strains.</title>
        <authorList>
            <person name="Klenk H.-P."/>
        </authorList>
    </citation>
    <scope>NUCLEOTIDE SEQUENCE [LARGE SCALE GENOMIC DNA]</scope>
    <source>
        <strain evidence="4 5">DSM 45928</strain>
    </source>
</reference>
<accession>A0A543B198</accession>
<dbReference type="Proteomes" id="UP000317043">
    <property type="component" value="Unassembled WGS sequence"/>
</dbReference>
<name>A0A543B198_9ACTN</name>
<dbReference type="PANTHER" id="PTHR39159:SF1">
    <property type="entry name" value="UPF0374 PROTEIN YGAC"/>
    <property type="match status" value="1"/>
</dbReference>
<dbReference type="Gene3D" id="2.40.380.10">
    <property type="entry name" value="FomD-like"/>
    <property type="match status" value="1"/>
</dbReference>
<sequence>MTFEVGQTVVRRDVRRGGRIAAVESARVLSDGPEGLLTWTGVGSQTMWRTTLEGESVRYRSVAERDVTATMLSPREWERAGVLMLTLPDPGNSVWWFFEPDGRFRGWYVNLESPLRRWARGFDIHDYALDIWVEPDRSWSWKDEDEFAERTGHPEYWTHAEADEIRAAGEKFVGLIESGAAPFDGRYIDNVPDPGWEPSRLPPKWDTPSRED</sequence>
<feature type="region of interest" description="Disordered" evidence="2">
    <location>
        <begin position="190"/>
        <end position="212"/>
    </location>
</feature>
<keyword evidence="5" id="KW-1185">Reference proteome</keyword>